<dbReference type="SUPFAM" id="SSF55874">
    <property type="entry name" value="ATPase domain of HSP90 chaperone/DNA topoisomerase II/histidine kinase"/>
    <property type="match status" value="1"/>
</dbReference>
<evidence type="ECO:0000256" key="12">
    <source>
        <dbReference type="ARBA" id="ARBA00023012"/>
    </source>
</evidence>
<dbReference type="SMART" id="SM00387">
    <property type="entry name" value="HATPase_c"/>
    <property type="match status" value="1"/>
</dbReference>
<keyword evidence="13 14" id="KW-0472">Membrane</keyword>
<evidence type="ECO:0000256" key="11">
    <source>
        <dbReference type="ARBA" id="ARBA00022989"/>
    </source>
</evidence>
<comment type="subcellular location">
    <subcellularLocation>
        <location evidence="2">Cell membrane</location>
        <topology evidence="2">Multi-pass membrane protein</topology>
    </subcellularLocation>
</comment>
<dbReference type="Pfam" id="PF00512">
    <property type="entry name" value="HisKA"/>
    <property type="match status" value="1"/>
</dbReference>
<dbReference type="Gene3D" id="3.30.565.10">
    <property type="entry name" value="Histidine kinase-like ATPase, C-terminal domain"/>
    <property type="match status" value="1"/>
</dbReference>
<dbReference type="SMART" id="SM00304">
    <property type="entry name" value="HAMP"/>
    <property type="match status" value="1"/>
</dbReference>
<keyword evidence="4" id="KW-1003">Cell membrane</keyword>
<feature type="transmembrane region" description="Helical" evidence="14">
    <location>
        <begin position="7"/>
        <end position="29"/>
    </location>
</feature>
<dbReference type="Pfam" id="PF02518">
    <property type="entry name" value="HATPase_c"/>
    <property type="match status" value="1"/>
</dbReference>
<keyword evidence="11 14" id="KW-1133">Transmembrane helix</keyword>
<dbReference type="InterPro" id="IPR003661">
    <property type="entry name" value="HisK_dim/P_dom"/>
</dbReference>
<evidence type="ECO:0000256" key="3">
    <source>
        <dbReference type="ARBA" id="ARBA00012438"/>
    </source>
</evidence>
<dbReference type="EC" id="2.7.13.3" evidence="3"/>
<dbReference type="Proteomes" id="UP000095384">
    <property type="component" value="Unassembled WGS sequence"/>
</dbReference>
<keyword evidence="9 17" id="KW-0418">Kinase</keyword>
<accession>A0A174ETL7</accession>
<name>A0A174ETL7_9FIRM</name>
<evidence type="ECO:0000256" key="2">
    <source>
        <dbReference type="ARBA" id="ARBA00004651"/>
    </source>
</evidence>
<evidence type="ECO:0000256" key="10">
    <source>
        <dbReference type="ARBA" id="ARBA00022840"/>
    </source>
</evidence>
<keyword evidence="10" id="KW-0067">ATP-binding</keyword>
<dbReference type="CDD" id="cd06225">
    <property type="entry name" value="HAMP"/>
    <property type="match status" value="1"/>
</dbReference>
<dbReference type="EMBL" id="CYYW01000016">
    <property type="protein sequence ID" value="CUO40871.1"/>
    <property type="molecule type" value="Genomic_DNA"/>
</dbReference>
<dbReference type="InterPro" id="IPR036890">
    <property type="entry name" value="HATPase_C_sf"/>
</dbReference>
<dbReference type="InterPro" id="IPR050398">
    <property type="entry name" value="HssS/ArlS-like"/>
</dbReference>
<evidence type="ECO:0000256" key="7">
    <source>
        <dbReference type="ARBA" id="ARBA00022692"/>
    </source>
</evidence>
<dbReference type="PROSITE" id="PS50885">
    <property type="entry name" value="HAMP"/>
    <property type="match status" value="1"/>
</dbReference>
<dbReference type="AlphaFoldDB" id="A0A174ETL7"/>
<keyword evidence="12" id="KW-0902">Two-component regulatory system</keyword>
<evidence type="ECO:0000256" key="6">
    <source>
        <dbReference type="ARBA" id="ARBA00022679"/>
    </source>
</evidence>
<dbReference type="InterPro" id="IPR003594">
    <property type="entry name" value="HATPase_dom"/>
</dbReference>
<dbReference type="GO" id="GO:0005524">
    <property type="term" value="F:ATP binding"/>
    <property type="evidence" value="ECO:0007669"/>
    <property type="project" value="UniProtKB-KW"/>
</dbReference>
<dbReference type="SUPFAM" id="SSF158472">
    <property type="entry name" value="HAMP domain-like"/>
    <property type="match status" value="1"/>
</dbReference>
<proteinExistence type="predicted"/>
<organism evidence="17 18">
    <name type="scientific">Agathobacter rectalis</name>
    <dbReference type="NCBI Taxonomy" id="39491"/>
    <lineage>
        <taxon>Bacteria</taxon>
        <taxon>Bacillati</taxon>
        <taxon>Bacillota</taxon>
        <taxon>Clostridia</taxon>
        <taxon>Lachnospirales</taxon>
        <taxon>Lachnospiraceae</taxon>
        <taxon>Agathobacter</taxon>
    </lineage>
</organism>
<gene>
    <name evidence="17" type="primary">saeS_1</name>
    <name evidence="17" type="ORF">ERS852417_02238</name>
</gene>
<evidence type="ECO:0000259" key="15">
    <source>
        <dbReference type="PROSITE" id="PS50109"/>
    </source>
</evidence>
<dbReference type="GO" id="GO:0000155">
    <property type="term" value="F:phosphorelay sensor kinase activity"/>
    <property type="evidence" value="ECO:0007669"/>
    <property type="project" value="InterPro"/>
</dbReference>
<dbReference type="Gene3D" id="6.10.340.10">
    <property type="match status" value="1"/>
</dbReference>
<keyword evidence="5" id="KW-0597">Phosphoprotein</keyword>
<feature type="domain" description="Histidine kinase" evidence="15">
    <location>
        <begin position="261"/>
        <end position="461"/>
    </location>
</feature>
<evidence type="ECO:0000256" key="8">
    <source>
        <dbReference type="ARBA" id="ARBA00022741"/>
    </source>
</evidence>
<feature type="transmembrane region" description="Helical" evidence="14">
    <location>
        <begin position="167"/>
        <end position="193"/>
    </location>
</feature>
<reference evidence="17 18" key="1">
    <citation type="submission" date="2015-09" db="EMBL/GenBank/DDBJ databases">
        <authorList>
            <consortium name="Pathogen Informatics"/>
        </authorList>
    </citation>
    <scope>NUCLEOTIDE SEQUENCE [LARGE SCALE GENOMIC DNA]</scope>
    <source>
        <strain evidence="17 18">2789STDY5608860</strain>
    </source>
</reference>
<evidence type="ECO:0000313" key="17">
    <source>
        <dbReference type="EMBL" id="CUO40871.1"/>
    </source>
</evidence>
<evidence type="ECO:0000256" key="5">
    <source>
        <dbReference type="ARBA" id="ARBA00022553"/>
    </source>
</evidence>
<evidence type="ECO:0000259" key="16">
    <source>
        <dbReference type="PROSITE" id="PS50885"/>
    </source>
</evidence>
<dbReference type="PANTHER" id="PTHR45528:SF1">
    <property type="entry name" value="SENSOR HISTIDINE KINASE CPXA"/>
    <property type="match status" value="1"/>
</dbReference>
<feature type="domain" description="HAMP" evidence="16">
    <location>
        <begin position="194"/>
        <end position="246"/>
    </location>
</feature>
<comment type="catalytic activity">
    <reaction evidence="1">
        <text>ATP + protein L-histidine = ADP + protein N-phospho-L-histidine.</text>
        <dbReference type="EC" id="2.7.13.3"/>
    </reaction>
</comment>
<evidence type="ECO:0000256" key="14">
    <source>
        <dbReference type="SAM" id="Phobius"/>
    </source>
</evidence>
<dbReference type="InterPro" id="IPR005467">
    <property type="entry name" value="His_kinase_dom"/>
</dbReference>
<evidence type="ECO:0000256" key="1">
    <source>
        <dbReference type="ARBA" id="ARBA00000085"/>
    </source>
</evidence>
<dbReference type="RefSeq" id="WP_055224779.1">
    <property type="nucleotide sequence ID" value="NZ_CYYW01000016.1"/>
</dbReference>
<dbReference type="PANTHER" id="PTHR45528">
    <property type="entry name" value="SENSOR HISTIDINE KINASE CPXA"/>
    <property type="match status" value="1"/>
</dbReference>
<dbReference type="SUPFAM" id="SSF47384">
    <property type="entry name" value="Homodimeric domain of signal transducing histidine kinase"/>
    <property type="match status" value="1"/>
</dbReference>
<dbReference type="GO" id="GO:0005886">
    <property type="term" value="C:plasma membrane"/>
    <property type="evidence" value="ECO:0007669"/>
    <property type="project" value="UniProtKB-SubCell"/>
</dbReference>
<dbReference type="PROSITE" id="PS50109">
    <property type="entry name" value="HIS_KIN"/>
    <property type="match status" value="1"/>
</dbReference>
<dbReference type="InterPro" id="IPR003660">
    <property type="entry name" value="HAMP_dom"/>
</dbReference>
<dbReference type="CDD" id="cd00082">
    <property type="entry name" value="HisKA"/>
    <property type="match status" value="1"/>
</dbReference>
<evidence type="ECO:0000256" key="9">
    <source>
        <dbReference type="ARBA" id="ARBA00022777"/>
    </source>
</evidence>
<dbReference type="InterPro" id="IPR036097">
    <property type="entry name" value="HisK_dim/P_sf"/>
</dbReference>
<dbReference type="PRINTS" id="PR00344">
    <property type="entry name" value="BCTRLSENSOR"/>
</dbReference>
<evidence type="ECO:0000256" key="4">
    <source>
        <dbReference type="ARBA" id="ARBA00022475"/>
    </source>
</evidence>
<evidence type="ECO:0000313" key="18">
    <source>
        <dbReference type="Proteomes" id="UP000095384"/>
    </source>
</evidence>
<keyword evidence="7 14" id="KW-0812">Transmembrane</keyword>
<dbReference type="Pfam" id="PF00672">
    <property type="entry name" value="HAMP"/>
    <property type="match status" value="1"/>
</dbReference>
<dbReference type="Gene3D" id="1.10.287.130">
    <property type="match status" value="1"/>
</dbReference>
<protein>
    <recommendedName>
        <fullName evidence="3">histidine kinase</fullName>
        <ecNumber evidence="3">2.7.13.3</ecNumber>
    </recommendedName>
</protein>
<keyword evidence="8" id="KW-0547">Nucleotide-binding</keyword>
<dbReference type="InterPro" id="IPR004358">
    <property type="entry name" value="Sig_transdc_His_kin-like_C"/>
</dbReference>
<keyword evidence="6 17" id="KW-0808">Transferase</keyword>
<dbReference type="SMART" id="SM00388">
    <property type="entry name" value="HisKA"/>
    <property type="match status" value="1"/>
</dbReference>
<dbReference type="CDD" id="cd00075">
    <property type="entry name" value="HATPase"/>
    <property type="match status" value="1"/>
</dbReference>
<sequence>MKLRSRITIGTLGFLLISLTLCCTLMIYVSKKNMLNSTTSYTKTELEKLVANFYTNKSDIESTVEELTAETKLKYYFFKQTQYSDSDTEYVLQCGDEIIYNDSGLDVPTILGLNEDKSNIEMQGETKSDIVHTEGADYYICGVDININDRIYQVCIVRDITELYRQIYRMIALCVGIGIVISLAAAVSMIVFLKKLLRPLEQLKDEADAISQGQYQRQIDVKGKDELASLSHSFNTMAKAVESHIAEVEETSEARNRLIHALSHEMRTPVTAICGYAYSLRNMKLTDAQKQEALEFMDIEAKRLGSLSGKLTALVGLTADKIELKDIELEELKKHLEMIWQGRDDIFLTVENGSIRGDKDMLVMLITNLCDNAKKAGATRIEVNITGSGISVKDNGRGISKEDMKHIFEIFYQGDASRNQEGFGLGLALCQRIAELHHSKLSVESSLQEGSIFSLQFSYNSLMT</sequence>
<evidence type="ECO:0000256" key="13">
    <source>
        <dbReference type="ARBA" id="ARBA00023136"/>
    </source>
</evidence>